<evidence type="ECO:0000256" key="2">
    <source>
        <dbReference type="ARBA" id="ARBA00023125"/>
    </source>
</evidence>
<organism evidence="6 7">
    <name type="scientific">Streptomyces dengpaensis</name>
    <dbReference type="NCBI Taxonomy" id="2049881"/>
    <lineage>
        <taxon>Bacteria</taxon>
        <taxon>Bacillati</taxon>
        <taxon>Actinomycetota</taxon>
        <taxon>Actinomycetes</taxon>
        <taxon>Kitasatosporales</taxon>
        <taxon>Streptomycetaceae</taxon>
        <taxon>Streptomyces</taxon>
    </lineage>
</organism>
<evidence type="ECO:0000256" key="1">
    <source>
        <dbReference type="ARBA" id="ARBA00023015"/>
    </source>
</evidence>
<dbReference type="InterPro" id="IPR050109">
    <property type="entry name" value="HTH-type_TetR-like_transc_reg"/>
</dbReference>
<name>A0ABN5HUI5_9ACTN</name>
<dbReference type="EMBL" id="CP026652">
    <property type="protein sequence ID" value="AVH54790.1"/>
    <property type="molecule type" value="Genomic_DNA"/>
</dbReference>
<dbReference type="SUPFAM" id="SSF46689">
    <property type="entry name" value="Homeodomain-like"/>
    <property type="match status" value="1"/>
</dbReference>
<accession>A0ABN5HUI5</accession>
<dbReference type="PROSITE" id="PS50977">
    <property type="entry name" value="HTH_TETR_2"/>
    <property type="match status" value="1"/>
</dbReference>
<dbReference type="Pfam" id="PF00440">
    <property type="entry name" value="TetR_N"/>
    <property type="match status" value="1"/>
</dbReference>
<dbReference type="InterPro" id="IPR001647">
    <property type="entry name" value="HTH_TetR"/>
</dbReference>
<protein>
    <submittedName>
        <fullName evidence="6">TetR/AcrR family transcriptional regulator</fullName>
    </submittedName>
</protein>
<feature type="DNA-binding region" description="H-T-H motif" evidence="4">
    <location>
        <begin position="44"/>
        <end position="63"/>
    </location>
</feature>
<dbReference type="InterPro" id="IPR036271">
    <property type="entry name" value="Tet_transcr_reg_TetR-rel_C_sf"/>
</dbReference>
<gene>
    <name evidence="6" type="ORF">C4B68_02065</name>
</gene>
<keyword evidence="7" id="KW-1185">Reference proteome</keyword>
<evidence type="ECO:0000256" key="3">
    <source>
        <dbReference type="ARBA" id="ARBA00023163"/>
    </source>
</evidence>
<evidence type="ECO:0000256" key="4">
    <source>
        <dbReference type="PROSITE-ProRule" id="PRU00335"/>
    </source>
</evidence>
<proteinExistence type="predicted"/>
<evidence type="ECO:0000313" key="7">
    <source>
        <dbReference type="Proteomes" id="UP000238413"/>
    </source>
</evidence>
<dbReference type="PANTHER" id="PTHR30055">
    <property type="entry name" value="HTH-TYPE TRANSCRIPTIONAL REGULATOR RUTR"/>
    <property type="match status" value="1"/>
</dbReference>
<evidence type="ECO:0000313" key="6">
    <source>
        <dbReference type="EMBL" id="AVH54790.1"/>
    </source>
</evidence>
<keyword evidence="2 4" id="KW-0238">DNA-binding</keyword>
<sequence>MSGLSDSSNIPGVKRPTLRRDASRNARRILDAGRAVLRENPHASADDIARAAGLGIATLYRRFPTRDDLVRSVVWDIFETDIAPALTGAEAEADPRTGLRIAFEAAMRTAAHERVAFPAGMTLEIAQSFLGPASRLIQRGQEQGFLRRDLDPENDTLRLLLMLLSVLPTFSQQSEGWNRYLEFVMEALTLTPREPLPPAEAIVDPFQRA</sequence>
<evidence type="ECO:0000259" key="5">
    <source>
        <dbReference type="PROSITE" id="PS50977"/>
    </source>
</evidence>
<feature type="domain" description="HTH tetR-type" evidence="5">
    <location>
        <begin position="23"/>
        <end position="81"/>
    </location>
</feature>
<dbReference type="InterPro" id="IPR009057">
    <property type="entry name" value="Homeodomain-like_sf"/>
</dbReference>
<keyword evidence="1" id="KW-0805">Transcription regulation</keyword>
<reference evidence="6 7" key="1">
    <citation type="submission" date="2018-02" db="EMBL/GenBank/DDBJ databases">
        <title>Complete genome sequence of Streptomyces dengpaensis, the producer of angucyclines.</title>
        <authorList>
            <person name="Yumei L."/>
        </authorList>
    </citation>
    <scope>NUCLEOTIDE SEQUENCE [LARGE SCALE GENOMIC DNA]</scope>
    <source>
        <strain evidence="6 7">XZHG99</strain>
    </source>
</reference>
<dbReference type="PANTHER" id="PTHR30055:SF234">
    <property type="entry name" value="HTH-TYPE TRANSCRIPTIONAL REGULATOR BETI"/>
    <property type="match status" value="1"/>
</dbReference>
<dbReference type="Gene3D" id="1.10.357.10">
    <property type="entry name" value="Tetracycline Repressor, domain 2"/>
    <property type="match status" value="1"/>
</dbReference>
<dbReference type="SUPFAM" id="SSF48498">
    <property type="entry name" value="Tetracyclin repressor-like, C-terminal domain"/>
    <property type="match status" value="1"/>
</dbReference>
<dbReference type="Proteomes" id="UP000238413">
    <property type="component" value="Chromosome"/>
</dbReference>
<keyword evidence="3" id="KW-0804">Transcription</keyword>